<dbReference type="InterPro" id="IPR018480">
    <property type="entry name" value="PNAcMuramoyl-5peptid_Trfase_CS"/>
</dbReference>
<proteinExistence type="predicted"/>
<keyword evidence="7" id="KW-0479">Metal-binding</keyword>
<dbReference type="Pfam" id="PF00953">
    <property type="entry name" value="Glycos_transf_4"/>
    <property type="match status" value="1"/>
</dbReference>
<dbReference type="GO" id="GO:0044038">
    <property type="term" value="P:cell wall macromolecule biosynthetic process"/>
    <property type="evidence" value="ECO:0007669"/>
    <property type="project" value="TreeGrafter"/>
</dbReference>
<dbReference type="GO" id="GO:0016780">
    <property type="term" value="F:phosphotransferase activity, for other substituted phosphate groups"/>
    <property type="evidence" value="ECO:0007669"/>
    <property type="project" value="InterPro"/>
</dbReference>
<evidence type="ECO:0000256" key="7">
    <source>
        <dbReference type="PIRSR" id="PIRSR600715-1"/>
    </source>
</evidence>
<evidence type="ECO:0000313" key="10">
    <source>
        <dbReference type="Proteomes" id="UP000093309"/>
    </source>
</evidence>
<evidence type="ECO:0000256" key="1">
    <source>
        <dbReference type="ARBA" id="ARBA00004651"/>
    </source>
</evidence>
<feature type="transmembrane region" description="Helical" evidence="8">
    <location>
        <begin position="212"/>
        <end position="232"/>
    </location>
</feature>
<dbReference type="GO" id="GO:0046872">
    <property type="term" value="F:metal ion binding"/>
    <property type="evidence" value="ECO:0007669"/>
    <property type="project" value="UniProtKB-KW"/>
</dbReference>
<organism evidence="9 10">
    <name type="scientific">Paenibacillus pectinilyticus</name>
    <dbReference type="NCBI Taxonomy" id="512399"/>
    <lineage>
        <taxon>Bacteria</taxon>
        <taxon>Bacillati</taxon>
        <taxon>Bacillota</taxon>
        <taxon>Bacilli</taxon>
        <taxon>Bacillales</taxon>
        <taxon>Paenibacillaceae</taxon>
        <taxon>Paenibacillus</taxon>
    </lineage>
</organism>
<dbReference type="PROSITE" id="PS01348">
    <property type="entry name" value="MRAY_2"/>
    <property type="match status" value="1"/>
</dbReference>
<comment type="caution">
    <text evidence="9">The sequence shown here is derived from an EMBL/GenBank/DDBJ whole genome shotgun (WGS) entry which is preliminary data.</text>
</comment>
<dbReference type="GO" id="GO:0009103">
    <property type="term" value="P:lipopolysaccharide biosynthetic process"/>
    <property type="evidence" value="ECO:0007669"/>
    <property type="project" value="TreeGrafter"/>
</dbReference>
<feature type="transmembrane region" description="Helical" evidence="8">
    <location>
        <begin position="136"/>
        <end position="157"/>
    </location>
</feature>
<dbReference type="AlphaFoldDB" id="A0A1C0ZYE4"/>
<evidence type="ECO:0000313" key="9">
    <source>
        <dbReference type="EMBL" id="OCT13135.1"/>
    </source>
</evidence>
<reference evidence="10" key="1">
    <citation type="submission" date="2016-05" db="EMBL/GenBank/DDBJ databases">
        <title>Paenibacillus oryzae. sp. nov., isolated from the rice root.</title>
        <authorList>
            <person name="Zhang J."/>
            <person name="Zhang X."/>
        </authorList>
    </citation>
    <scope>NUCLEOTIDE SEQUENCE [LARGE SCALE GENOMIC DNA]</scope>
    <source>
        <strain evidence="10">KCTC13222</strain>
    </source>
</reference>
<keyword evidence="2" id="KW-1003">Cell membrane</keyword>
<dbReference type="Proteomes" id="UP000093309">
    <property type="component" value="Unassembled WGS sequence"/>
</dbReference>
<keyword evidence="7" id="KW-0460">Magnesium</keyword>
<dbReference type="CDD" id="cd06853">
    <property type="entry name" value="GT_WecA_like"/>
    <property type="match status" value="1"/>
</dbReference>
<name>A0A1C0ZYE4_9BACL</name>
<dbReference type="InterPro" id="IPR000715">
    <property type="entry name" value="Glycosyl_transferase_4"/>
</dbReference>
<feature type="transmembrane region" description="Helical" evidence="8">
    <location>
        <begin position="45"/>
        <end position="64"/>
    </location>
</feature>
<keyword evidence="10" id="KW-1185">Reference proteome</keyword>
<gene>
    <name evidence="9" type="ORF">A8709_20525</name>
</gene>
<dbReference type="GO" id="GO:0005886">
    <property type="term" value="C:plasma membrane"/>
    <property type="evidence" value="ECO:0007669"/>
    <property type="project" value="UniProtKB-SubCell"/>
</dbReference>
<feature type="transmembrane region" description="Helical" evidence="8">
    <location>
        <begin position="238"/>
        <end position="261"/>
    </location>
</feature>
<feature type="binding site" evidence="7">
    <location>
        <position position="156"/>
    </location>
    <ligand>
        <name>Mg(2+)</name>
        <dbReference type="ChEBI" id="CHEBI:18420"/>
    </ligand>
</feature>
<dbReference type="GO" id="GO:0071555">
    <property type="term" value="P:cell wall organization"/>
    <property type="evidence" value="ECO:0007669"/>
    <property type="project" value="TreeGrafter"/>
</dbReference>
<accession>A0A1C0ZYE4</accession>
<protein>
    <submittedName>
        <fullName evidence="9">Undecaprenyl-phosphate alpha-N-acetylglucosaminyl 1-phosphate transferase</fullName>
    </submittedName>
</protein>
<keyword evidence="5 8" id="KW-1133">Transmembrane helix</keyword>
<feature type="transmembrane region" description="Helical" evidence="8">
    <location>
        <begin position="76"/>
        <end position="93"/>
    </location>
</feature>
<dbReference type="PANTHER" id="PTHR22926:SF3">
    <property type="entry name" value="UNDECAPRENYL-PHOSPHATE ALPHA-N-ACETYLGLUCOSAMINYL 1-PHOSPHATE TRANSFERASE"/>
    <property type="match status" value="1"/>
</dbReference>
<feature type="transmembrane region" description="Helical" evidence="8">
    <location>
        <begin position="294"/>
        <end position="314"/>
    </location>
</feature>
<evidence type="ECO:0000256" key="3">
    <source>
        <dbReference type="ARBA" id="ARBA00022679"/>
    </source>
</evidence>
<comment type="cofactor">
    <cofactor evidence="7">
        <name>Mg(2+)</name>
        <dbReference type="ChEBI" id="CHEBI:18420"/>
    </cofactor>
</comment>
<feature type="transmembrane region" description="Helical" evidence="8">
    <location>
        <begin position="105"/>
        <end position="124"/>
    </location>
</feature>
<dbReference type="STRING" id="512399.A8709_20525"/>
<dbReference type="PANTHER" id="PTHR22926">
    <property type="entry name" value="PHOSPHO-N-ACETYLMURAMOYL-PENTAPEPTIDE-TRANSFERASE"/>
    <property type="match status" value="1"/>
</dbReference>
<dbReference type="OrthoDB" id="9783652at2"/>
<comment type="subcellular location">
    <subcellularLocation>
        <location evidence="1">Cell membrane</location>
        <topology evidence="1">Multi-pass membrane protein</topology>
    </subcellularLocation>
</comment>
<dbReference type="EMBL" id="LYPC01000025">
    <property type="protein sequence ID" value="OCT13135.1"/>
    <property type="molecule type" value="Genomic_DNA"/>
</dbReference>
<sequence>MYGLYAIGFIAACVMALLLTPLVKKFAFWVGAVDAPNHRKVHTRIMPRLGGLAIFLAFVGAYFVVSPALDAVNSDAAFGLLLGGFVIVVTGALDDRFQLSPKWKLLGQLIAACIVVSFGLKIDLVNIPFGTTNLPIGWLSIPITILWIVGVSNAINLIDGLDGLSAGVSGIATTTILILALMMGNVTVILLCVILLGSISGFMFFNFHPAKIFMGDSGALFLGFALATLSILGFKQAAVVSLLIPIMILGVPLSDTFFAMLRRYVNKLPISAPDKSHLHHCLLQMGFTHRTSVLIIYGIAAMFGGSAVVCSVFISQNSIWGLIMIIVALFLVMLVGAEVIGIISKSRKPVLTFLQRLIGKQVQSDRVGK</sequence>
<feature type="transmembrane region" description="Helical" evidence="8">
    <location>
        <begin position="320"/>
        <end position="343"/>
    </location>
</feature>
<keyword evidence="4 8" id="KW-0812">Transmembrane</keyword>
<evidence type="ECO:0000256" key="4">
    <source>
        <dbReference type="ARBA" id="ARBA00022692"/>
    </source>
</evidence>
<evidence type="ECO:0000256" key="8">
    <source>
        <dbReference type="SAM" id="Phobius"/>
    </source>
</evidence>
<evidence type="ECO:0000256" key="5">
    <source>
        <dbReference type="ARBA" id="ARBA00022989"/>
    </source>
</evidence>
<feature type="transmembrane region" description="Helical" evidence="8">
    <location>
        <begin position="6"/>
        <end position="24"/>
    </location>
</feature>
<dbReference type="RefSeq" id="WP_065854537.1">
    <property type="nucleotide sequence ID" value="NZ_LYPC01000025.1"/>
</dbReference>
<keyword evidence="3 9" id="KW-0808">Transferase</keyword>
<keyword evidence="6 8" id="KW-0472">Membrane</keyword>
<feature type="binding site" evidence="7">
    <location>
        <position position="216"/>
    </location>
    <ligand>
        <name>Mg(2+)</name>
        <dbReference type="ChEBI" id="CHEBI:18420"/>
    </ligand>
</feature>
<evidence type="ECO:0000256" key="6">
    <source>
        <dbReference type="ARBA" id="ARBA00023136"/>
    </source>
</evidence>
<evidence type="ECO:0000256" key="2">
    <source>
        <dbReference type="ARBA" id="ARBA00022475"/>
    </source>
</evidence>